<dbReference type="PANTHER" id="PTHR42709">
    <property type="entry name" value="ALKALINE PHOSPHATASE LIKE PROTEIN"/>
    <property type="match status" value="1"/>
</dbReference>
<feature type="transmembrane region" description="Helical" evidence="1">
    <location>
        <begin position="129"/>
        <end position="149"/>
    </location>
</feature>
<evidence type="ECO:0000256" key="1">
    <source>
        <dbReference type="SAM" id="Phobius"/>
    </source>
</evidence>
<proteinExistence type="predicted"/>
<dbReference type="InterPro" id="IPR051311">
    <property type="entry name" value="DedA_domain"/>
</dbReference>
<keyword evidence="1" id="KW-0472">Membrane</keyword>
<organism evidence="3 4">
    <name type="scientific">Hoeflea alexandrii</name>
    <dbReference type="NCBI Taxonomy" id="288436"/>
    <lineage>
        <taxon>Bacteria</taxon>
        <taxon>Pseudomonadati</taxon>
        <taxon>Pseudomonadota</taxon>
        <taxon>Alphaproteobacteria</taxon>
        <taxon>Hyphomicrobiales</taxon>
        <taxon>Rhizobiaceae</taxon>
        <taxon>Hoeflea</taxon>
    </lineage>
</organism>
<dbReference type="Proteomes" id="UP001320715">
    <property type="component" value="Unassembled WGS sequence"/>
</dbReference>
<evidence type="ECO:0000313" key="3">
    <source>
        <dbReference type="EMBL" id="MCO6410982.1"/>
    </source>
</evidence>
<keyword evidence="1" id="KW-0812">Transmembrane</keyword>
<dbReference type="PANTHER" id="PTHR42709:SF2">
    <property type="entry name" value="INNER MEMBRANE PROTEIN YOHD"/>
    <property type="match status" value="1"/>
</dbReference>
<keyword evidence="1" id="KW-1133">Transmembrane helix</keyword>
<dbReference type="Pfam" id="PF09335">
    <property type="entry name" value="VTT_dom"/>
    <property type="match status" value="1"/>
</dbReference>
<dbReference type="RefSeq" id="WP_252917611.1">
    <property type="nucleotide sequence ID" value="NZ_JAAAML010000005.1"/>
</dbReference>
<name>A0ABT1CXP5_9HYPH</name>
<sequence>MDGLLELVREYGPWIYLLLFVYCALKSGALPLFAGYAAQAGVLELMPVVAATFAGGYLGDEARFAIARRYGDAWSNKWPRVQRAINAAKALVARYGWAYIFLYRYPKGMRTIGALPIGLGSMSWSKFTALNAASAVVWTFALVAIGFAFGAQVEQAVSAGWGAASVFLLLLMVIGIFYAWWRINRIHVA</sequence>
<feature type="domain" description="VTT" evidence="2">
    <location>
        <begin position="38"/>
        <end position="146"/>
    </location>
</feature>
<dbReference type="InterPro" id="IPR032816">
    <property type="entry name" value="VTT_dom"/>
</dbReference>
<reference evidence="3 4" key="1">
    <citation type="submission" date="2020-01" db="EMBL/GenBank/DDBJ databases">
        <title>Genomes of bacteria type strains.</title>
        <authorList>
            <person name="Chen J."/>
            <person name="Zhu S."/>
            <person name="Yang J."/>
        </authorList>
    </citation>
    <scope>NUCLEOTIDE SEQUENCE [LARGE SCALE GENOMIC DNA]</scope>
    <source>
        <strain evidence="3 4">DSM 16655</strain>
    </source>
</reference>
<comment type="caution">
    <text evidence="3">The sequence shown here is derived from an EMBL/GenBank/DDBJ whole genome shotgun (WGS) entry which is preliminary data.</text>
</comment>
<gene>
    <name evidence="3" type="ORF">GTW23_22610</name>
</gene>
<dbReference type="EMBL" id="JAAAML010000005">
    <property type="protein sequence ID" value="MCO6410982.1"/>
    <property type="molecule type" value="Genomic_DNA"/>
</dbReference>
<keyword evidence="4" id="KW-1185">Reference proteome</keyword>
<feature type="transmembrane region" description="Helical" evidence="1">
    <location>
        <begin position="161"/>
        <end position="181"/>
    </location>
</feature>
<accession>A0ABT1CXP5</accession>
<protein>
    <submittedName>
        <fullName evidence="3">DedA family protein</fullName>
    </submittedName>
</protein>
<feature type="transmembrane region" description="Helical" evidence="1">
    <location>
        <begin position="14"/>
        <end position="37"/>
    </location>
</feature>
<evidence type="ECO:0000259" key="2">
    <source>
        <dbReference type="Pfam" id="PF09335"/>
    </source>
</evidence>
<evidence type="ECO:0000313" key="4">
    <source>
        <dbReference type="Proteomes" id="UP001320715"/>
    </source>
</evidence>